<organism evidence="8 9">
    <name type="scientific">Pararhizobium mangrovi</name>
    <dbReference type="NCBI Taxonomy" id="2590452"/>
    <lineage>
        <taxon>Bacteria</taxon>
        <taxon>Pseudomonadati</taxon>
        <taxon>Pseudomonadota</taxon>
        <taxon>Alphaproteobacteria</taxon>
        <taxon>Hyphomicrobiales</taxon>
        <taxon>Rhizobiaceae</taxon>
        <taxon>Rhizobium/Agrobacterium group</taxon>
        <taxon>Pararhizobium</taxon>
    </lineage>
</organism>
<dbReference type="RefSeq" id="WP_141165643.1">
    <property type="nucleotide sequence ID" value="NZ_VHLH01000004.1"/>
</dbReference>
<keyword evidence="3 6" id="KW-0479">Metal-binding</keyword>
<evidence type="ECO:0000256" key="5">
    <source>
        <dbReference type="ARBA" id="ARBA00023004"/>
    </source>
</evidence>
<dbReference type="OrthoDB" id="9805828at2"/>
<dbReference type="SUPFAM" id="SSF46626">
    <property type="entry name" value="Cytochrome c"/>
    <property type="match status" value="1"/>
</dbReference>
<keyword evidence="1" id="KW-0813">Transport</keyword>
<proteinExistence type="predicted"/>
<evidence type="ECO:0000256" key="3">
    <source>
        <dbReference type="ARBA" id="ARBA00022723"/>
    </source>
</evidence>
<keyword evidence="4" id="KW-0249">Electron transport</keyword>
<dbReference type="Proteomes" id="UP000320314">
    <property type="component" value="Unassembled WGS sequence"/>
</dbReference>
<protein>
    <submittedName>
        <fullName evidence="8">Cytochrome c family protein</fullName>
    </submittedName>
</protein>
<keyword evidence="9" id="KW-1185">Reference proteome</keyword>
<accession>A0A506UDS1</accession>
<evidence type="ECO:0000256" key="2">
    <source>
        <dbReference type="ARBA" id="ARBA00022617"/>
    </source>
</evidence>
<evidence type="ECO:0000313" key="9">
    <source>
        <dbReference type="Proteomes" id="UP000320314"/>
    </source>
</evidence>
<evidence type="ECO:0000256" key="6">
    <source>
        <dbReference type="PROSITE-ProRule" id="PRU00433"/>
    </source>
</evidence>
<dbReference type="GO" id="GO:0020037">
    <property type="term" value="F:heme binding"/>
    <property type="evidence" value="ECO:0007669"/>
    <property type="project" value="InterPro"/>
</dbReference>
<dbReference type="AlphaFoldDB" id="A0A506UDS1"/>
<dbReference type="GO" id="GO:0046872">
    <property type="term" value="F:metal ion binding"/>
    <property type="evidence" value="ECO:0007669"/>
    <property type="project" value="UniProtKB-KW"/>
</dbReference>
<dbReference type="InterPro" id="IPR002327">
    <property type="entry name" value="Cyt_c_1A/1B"/>
</dbReference>
<dbReference type="GO" id="GO:0009055">
    <property type="term" value="F:electron transfer activity"/>
    <property type="evidence" value="ECO:0007669"/>
    <property type="project" value="InterPro"/>
</dbReference>
<dbReference type="PROSITE" id="PS51007">
    <property type="entry name" value="CYTC"/>
    <property type="match status" value="1"/>
</dbReference>
<name>A0A506UDS1_9HYPH</name>
<evidence type="ECO:0000259" key="7">
    <source>
        <dbReference type="PROSITE" id="PS51007"/>
    </source>
</evidence>
<dbReference type="PANTHER" id="PTHR11961">
    <property type="entry name" value="CYTOCHROME C"/>
    <property type="match status" value="1"/>
</dbReference>
<dbReference type="Pfam" id="PF00034">
    <property type="entry name" value="Cytochrom_C"/>
    <property type="match status" value="1"/>
</dbReference>
<feature type="domain" description="Cytochrome c" evidence="7">
    <location>
        <begin position="28"/>
        <end position="130"/>
    </location>
</feature>
<comment type="caution">
    <text evidence="8">The sequence shown here is derived from an EMBL/GenBank/DDBJ whole genome shotgun (WGS) entry which is preliminary data.</text>
</comment>
<reference evidence="8 9" key="1">
    <citation type="submission" date="2019-06" db="EMBL/GenBank/DDBJ databases">
        <authorList>
            <person name="Li M."/>
        </authorList>
    </citation>
    <scope>NUCLEOTIDE SEQUENCE [LARGE SCALE GENOMIC DNA]</scope>
    <source>
        <strain evidence="8 9">BGMRC6574</strain>
    </source>
</reference>
<dbReference type="InterPro" id="IPR009056">
    <property type="entry name" value="Cyt_c-like_dom"/>
</dbReference>
<dbReference type="Gene3D" id="1.10.760.10">
    <property type="entry name" value="Cytochrome c-like domain"/>
    <property type="match status" value="1"/>
</dbReference>
<dbReference type="PRINTS" id="PR00604">
    <property type="entry name" value="CYTCHRMECIAB"/>
</dbReference>
<gene>
    <name evidence="8" type="ORF">FJU11_03530</name>
</gene>
<keyword evidence="5 6" id="KW-0408">Iron</keyword>
<dbReference type="InterPro" id="IPR036909">
    <property type="entry name" value="Cyt_c-like_dom_sf"/>
</dbReference>
<evidence type="ECO:0000313" key="8">
    <source>
        <dbReference type="EMBL" id="TPW31281.1"/>
    </source>
</evidence>
<keyword evidence="2 6" id="KW-0349">Heme</keyword>
<evidence type="ECO:0000256" key="1">
    <source>
        <dbReference type="ARBA" id="ARBA00022448"/>
    </source>
</evidence>
<evidence type="ECO:0000256" key="4">
    <source>
        <dbReference type="ARBA" id="ARBA00022982"/>
    </source>
</evidence>
<dbReference type="EMBL" id="VHLH01000004">
    <property type="protein sequence ID" value="TPW31281.1"/>
    <property type="molecule type" value="Genomic_DNA"/>
</dbReference>
<sequence length="133" mass="14015">MSYVSRSAVLLAAGIAVIVGGAPSFGADRAEMGAKVFANECSLCHSLQKGEMRVGPPLDGVVGRPIASVQGYGYSQALEDYGKGKVWTEDRLDTFLANPVKTVPGTRMAYRGLGDQKARTDLITYLKEGSDGG</sequence>